<accession>A0A0E9WLP7</accession>
<dbReference type="AlphaFoldDB" id="A0A0E9WLP7"/>
<sequence length="59" mass="6556">MKSVIVFDFSFKCSLSLNLTMLPNSGFQSLVTKPAQWPIKTSPMTNKASQSPVQYQSSK</sequence>
<name>A0A0E9WLP7_ANGAN</name>
<dbReference type="EMBL" id="GBXM01018179">
    <property type="protein sequence ID" value="JAH90398.1"/>
    <property type="molecule type" value="Transcribed_RNA"/>
</dbReference>
<organism evidence="1">
    <name type="scientific">Anguilla anguilla</name>
    <name type="common">European freshwater eel</name>
    <name type="synonym">Muraena anguilla</name>
    <dbReference type="NCBI Taxonomy" id="7936"/>
    <lineage>
        <taxon>Eukaryota</taxon>
        <taxon>Metazoa</taxon>
        <taxon>Chordata</taxon>
        <taxon>Craniata</taxon>
        <taxon>Vertebrata</taxon>
        <taxon>Euteleostomi</taxon>
        <taxon>Actinopterygii</taxon>
        <taxon>Neopterygii</taxon>
        <taxon>Teleostei</taxon>
        <taxon>Anguilliformes</taxon>
        <taxon>Anguillidae</taxon>
        <taxon>Anguilla</taxon>
    </lineage>
</organism>
<proteinExistence type="predicted"/>
<reference evidence="1" key="2">
    <citation type="journal article" date="2015" name="Fish Shellfish Immunol.">
        <title>Early steps in the European eel (Anguilla anguilla)-Vibrio vulnificus interaction in the gills: Role of the RtxA13 toxin.</title>
        <authorList>
            <person name="Callol A."/>
            <person name="Pajuelo D."/>
            <person name="Ebbesson L."/>
            <person name="Teles M."/>
            <person name="MacKenzie S."/>
            <person name="Amaro C."/>
        </authorList>
    </citation>
    <scope>NUCLEOTIDE SEQUENCE</scope>
</reference>
<protein>
    <submittedName>
        <fullName evidence="1">Uncharacterized protein</fullName>
    </submittedName>
</protein>
<evidence type="ECO:0000313" key="1">
    <source>
        <dbReference type="EMBL" id="JAH90398.1"/>
    </source>
</evidence>
<reference evidence="1" key="1">
    <citation type="submission" date="2014-11" db="EMBL/GenBank/DDBJ databases">
        <authorList>
            <person name="Amaro Gonzalez C."/>
        </authorList>
    </citation>
    <scope>NUCLEOTIDE SEQUENCE</scope>
</reference>